<gene>
    <name evidence="3" type="ORF">FOPG_15642</name>
</gene>
<feature type="coiled-coil region" evidence="1">
    <location>
        <begin position="55"/>
        <end position="82"/>
    </location>
</feature>
<sequence length="88" mass="9819">MDYMSLSGGSTPLTPSSTSSERQGMIDPRWKRPLVVLFQQGEHPELNTHKAASFIEDIKAAIEEISLKIKGIEERLQAMEKTYTAPEA</sequence>
<evidence type="ECO:0000256" key="2">
    <source>
        <dbReference type="SAM" id="MobiDB-lite"/>
    </source>
</evidence>
<protein>
    <submittedName>
        <fullName evidence="3">Uncharacterized protein</fullName>
    </submittedName>
</protein>
<evidence type="ECO:0000256" key="1">
    <source>
        <dbReference type="SAM" id="Coils"/>
    </source>
</evidence>
<feature type="compositionally biased region" description="Low complexity" evidence="2">
    <location>
        <begin position="1"/>
        <end position="20"/>
    </location>
</feature>
<organism evidence="3">
    <name type="scientific">Fusarium oxysporum f. sp. conglutinans race 2 54008</name>
    <dbReference type="NCBI Taxonomy" id="1089457"/>
    <lineage>
        <taxon>Eukaryota</taxon>
        <taxon>Fungi</taxon>
        <taxon>Dikarya</taxon>
        <taxon>Ascomycota</taxon>
        <taxon>Pezizomycotina</taxon>
        <taxon>Sordariomycetes</taxon>
        <taxon>Hypocreomycetidae</taxon>
        <taxon>Hypocreales</taxon>
        <taxon>Nectriaceae</taxon>
        <taxon>Fusarium</taxon>
        <taxon>Fusarium oxysporum species complex</taxon>
    </lineage>
</organism>
<keyword evidence="1" id="KW-0175">Coiled coil</keyword>
<name>X0GY42_FUSOX</name>
<proteinExistence type="predicted"/>
<accession>X0GY42</accession>
<dbReference type="EMBL" id="JH658935">
    <property type="protein sequence ID" value="EXL68283.1"/>
    <property type="molecule type" value="Genomic_DNA"/>
</dbReference>
<reference evidence="3" key="2">
    <citation type="submission" date="2012-05" db="EMBL/GenBank/DDBJ databases">
        <title>The Genome Annotation of Fusarium oxysporum PHW808.</title>
        <authorList>
            <consortium name="The Broad Institute Genomics Platform"/>
            <person name="Ma L.-J."/>
            <person name="Corby-Kistler H."/>
            <person name="Broz K."/>
            <person name="Gale L.R."/>
            <person name="Jonkers W."/>
            <person name="O'Donnell K."/>
            <person name="Ploetz R."/>
            <person name="Steinberg C."/>
            <person name="Schwartz D.C."/>
            <person name="VanEtten H."/>
            <person name="Zhou S."/>
            <person name="Young S.K."/>
            <person name="Zeng Q."/>
            <person name="Gargeya S."/>
            <person name="Fitzgerald M."/>
            <person name="Abouelleil A."/>
            <person name="Alvarado L."/>
            <person name="Chapman S.B."/>
            <person name="Gainer-Dewar J."/>
            <person name="Goldberg J."/>
            <person name="Griggs A."/>
            <person name="Gujja S."/>
            <person name="Hansen M."/>
            <person name="Howarth C."/>
            <person name="Imamovic A."/>
            <person name="Ireland A."/>
            <person name="Larimer J."/>
            <person name="McCowan C."/>
            <person name="Murphy C."/>
            <person name="Pearson M."/>
            <person name="Poon T.W."/>
            <person name="Priest M."/>
            <person name="Roberts A."/>
            <person name="Saif S."/>
            <person name="Shea T."/>
            <person name="Sykes S."/>
            <person name="Wortman J."/>
            <person name="Nusbaum C."/>
            <person name="Birren B."/>
        </authorList>
    </citation>
    <scope>NUCLEOTIDE SEQUENCE</scope>
    <source>
        <strain evidence="3">54008</strain>
    </source>
</reference>
<dbReference type="HOGENOM" id="CLU_2497958_0_0_1"/>
<reference evidence="3" key="1">
    <citation type="submission" date="2011-11" db="EMBL/GenBank/DDBJ databases">
        <title>The Genome Sequence of Fusarium oxysporum PHW808.</title>
        <authorList>
            <consortium name="The Broad Institute Genome Sequencing Platform"/>
            <person name="Ma L.-J."/>
            <person name="Gale L.R."/>
            <person name="Schwartz D.C."/>
            <person name="Zhou S."/>
            <person name="Corby-Kistler H."/>
            <person name="Young S.K."/>
            <person name="Zeng Q."/>
            <person name="Gargeya S."/>
            <person name="Fitzgerald M."/>
            <person name="Haas B."/>
            <person name="Abouelleil A."/>
            <person name="Alvarado L."/>
            <person name="Arachchi H.M."/>
            <person name="Berlin A."/>
            <person name="Brown A."/>
            <person name="Chapman S.B."/>
            <person name="Chen Z."/>
            <person name="Dunbar C."/>
            <person name="Freedman E."/>
            <person name="Gearin G."/>
            <person name="Goldberg J."/>
            <person name="Griggs A."/>
            <person name="Gujja S."/>
            <person name="Heiman D."/>
            <person name="Howarth C."/>
            <person name="Larson L."/>
            <person name="Lui A."/>
            <person name="MacDonald P.J.P."/>
            <person name="Montmayeur A."/>
            <person name="Murphy C."/>
            <person name="Neiman D."/>
            <person name="Pearson M."/>
            <person name="Priest M."/>
            <person name="Roberts A."/>
            <person name="Saif S."/>
            <person name="Shea T."/>
            <person name="Shenoy N."/>
            <person name="Sisk P."/>
            <person name="Stolte C."/>
            <person name="Sykes S."/>
            <person name="Wortman J."/>
            <person name="Nusbaum C."/>
            <person name="Birren B."/>
        </authorList>
    </citation>
    <scope>NUCLEOTIDE SEQUENCE [LARGE SCALE GENOMIC DNA]</scope>
    <source>
        <strain evidence="3">54008</strain>
    </source>
</reference>
<dbReference type="AlphaFoldDB" id="X0GY42"/>
<feature type="region of interest" description="Disordered" evidence="2">
    <location>
        <begin position="1"/>
        <end position="25"/>
    </location>
</feature>
<dbReference type="OrthoDB" id="10279030at2759"/>
<evidence type="ECO:0000313" key="3">
    <source>
        <dbReference type="EMBL" id="EXL68283.1"/>
    </source>
</evidence>
<dbReference type="Proteomes" id="UP000030676">
    <property type="component" value="Unassembled WGS sequence"/>
</dbReference>